<protein>
    <submittedName>
        <fullName evidence="1">Uncharacterized protein</fullName>
    </submittedName>
</protein>
<evidence type="ECO:0000313" key="1">
    <source>
        <dbReference type="EMBL" id="OOF91674.1"/>
    </source>
</evidence>
<keyword evidence="2" id="KW-1185">Reference proteome</keyword>
<dbReference type="AlphaFoldDB" id="A0A1R3RB11"/>
<sequence>MEGGWEDEWARTIGLGRREVEEREEEEWALDGWMNGWMEWFHPKRAEVAWVGDNPSSQMHPFPPHCLLQLRSRCEL</sequence>
<evidence type="ECO:0000313" key="2">
    <source>
        <dbReference type="Proteomes" id="UP000188318"/>
    </source>
</evidence>
<organism evidence="1 2">
    <name type="scientific">Aspergillus carbonarius (strain ITEM 5010)</name>
    <dbReference type="NCBI Taxonomy" id="602072"/>
    <lineage>
        <taxon>Eukaryota</taxon>
        <taxon>Fungi</taxon>
        <taxon>Dikarya</taxon>
        <taxon>Ascomycota</taxon>
        <taxon>Pezizomycotina</taxon>
        <taxon>Eurotiomycetes</taxon>
        <taxon>Eurotiomycetidae</taxon>
        <taxon>Eurotiales</taxon>
        <taxon>Aspergillaceae</taxon>
        <taxon>Aspergillus</taxon>
        <taxon>Aspergillus subgen. Circumdati</taxon>
    </lineage>
</organism>
<dbReference type="EMBL" id="KV907510">
    <property type="protein sequence ID" value="OOF91674.1"/>
    <property type="molecule type" value="Genomic_DNA"/>
</dbReference>
<proteinExistence type="predicted"/>
<reference evidence="2" key="1">
    <citation type="journal article" date="2017" name="Genome Biol.">
        <title>Comparative genomics reveals high biological diversity and specific adaptations in the industrially and medically important fungal genus Aspergillus.</title>
        <authorList>
            <person name="de Vries R.P."/>
            <person name="Riley R."/>
            <person name="Wiebenga A."/>
            <person name="Aguilar-Osorio G."/>
            <person name="Amillis S."/>
            <person name="Uchima C.A."/>
            <person name="Anderluh G."/>
            <person name="Asadollahi M."/>
            <person name="Askin M."/>
            <person name="Barry K."/>
            <person name="Battaglia E."/>
            <person name="Bayram O."/>
            <person name="Benocci T."/>
            <person name="Braus-Stromeyer S.A."/>
            <person name="Caldana C."/>
            <person name="Canovas D."/>
            <person name="Cerqueira G.C."/>
            <person name="Chen F."/>
            <person name="Chen W."/>
            <person name="Choi C."/>
            <person name="Clum A."/>
            <person name="Dos Santos R.A."/>
            <person name="Damasio A.R."/>
            <person name="Diallinas G."/>
            <person name="Emri T."/>
            <person name="Fekete E."/>
            <person name="Flipphi M."/>
            <person name="Freyberg S."/>
            <person name="Gallo A."/>
            <person name="Gournas C."/>
            <person name="Habgood R."/>
            <person name="Hainaut M."/>
            <person name="Harispe M.L."/>
            <person name="Henrissat B."/>
            <person name="Hilden K.S."/>
            <person name="Hope R."/>
            <person name="Hossain A."/>
            <person name="Karabika E."/>
            <person name="Karaffa L."/>
            <person name="Karanyi Z."/>
            <person name="Krasevec N."/>
            <person name="Kuo A."/>
            <person name="Kusch H."/>
            <person name="LaButti K."/>
            <person name="Lagendijk E.L."/>
            <person name="Lapidus A."/>
            <person name="Levasseur A."/>
            <person name="Lindquist E."/>
            <person name="Lipzen A."/>
            <person name="Logrieco A.F."/>
            <person name="MacCabe A."/>
            <person name="Maekelae M.R."/>
            <person name="Malavazi I."/>
            <person name="Melin P."/>
            <person name="Meyer V."/>
            <person name="Mielnichuk N."/>
            <person name="Miskei M."/>
            <person name="Molnar A.P."/>
            <person name="Mule G."/>
            <person name="Ngan C.Y."/>
            <person name="Orejas M."/>
            <person name="Orosz E."/>
            <person name="Ouedraogo J.P."/>
            <person name="Overkamp K.M."/>
            <person name="Park H.-S."/>
            <person name="Perrone G."/>
            <person name="Piumi F."/>
            <person name="Punt P.J."/>
            <person name="Ram A.F."/>
            <person name="Ramon A."/>
            <person name="Rauscher S."/>
            <person name="Record E."/>
            <person name="Riano-Pachon D.M."/>
            <person name="Robert V."/>
            <person name="Roehrig J."/>
            <person name="Ruller R."/>
            <person name="Salamov A."/>
            <person name="Salih N.S."/>
            <person name="Samson R.A."/>
            <person name="Sandor E."/>
            <person name="Sanguinetti M."/>
            <person name="Schuetze T."/>
            <person name="Sepcic K."/>
            <person name="Shelest E."/>
            <person name="Sherlock G."/>
            <person name="Sophianopoulou V."/>
            <person name="Squina F.M."/>
            <person name="Sun H."/>
            <person name="Susca A."/>
            <person name="Todd R.B."/>
            <person name="Tsang A."/>
            <person name="Unkles S.E."/>
            <person name="van de Wiele N."/>
            <person name="van Rossen-Uffink D."/>
            <person name="Oliveira J.V."/>
            <person name="Vesth T.C."/>
            <person name="Visser J."/>
            <person name="Yu J.-H."/>
            <person name="Zhou M."/>
            <person name="Andersen M.R."/>
            <person name="Archer D.B."/>
            <person name="Baker S.E."/>
            <person name="Benoit I."/>
            <person name="Brakhage A.A."/>
            <person name="Braus G.H."/>
            <person name="Fischer R."/>
            <person name="Frisvad J.C."/>
            <person name="Goldman G.H."/>
            <person name="Houbraken J."/>
            <person name="Oakley B."/>
            <person name="Pocsi I."/>
            <person name="Scazzocchio C."/>
            <person name="Seiboth B."/>
            <person name="vanKuyk P.A."/>
            <person name="Wortman J."/>
            <person name="Dyer P.S."/>
            <person name="Grigoriev I.V."/>
        </authorList>
    </citation>
    <scope>NUCLEOTIDE SEQUENCE [LARGE SCALE GENOMIC DNA]</scope>
    <source>
        <strain evidence="2">ITEM 5010</strain>
    </source>
</reference>
<feature type="non-terminal residue" evidence="1">
    <location>
        <position position="76"/>
    </location>
</feature>
<gene>
    <name evidence="1" type="ORF">ASPCADRAFT_211031</name>
</gene>
<name>A0A1R3RB11_ASPC5</name>
<dbReference type="VEuPathDB" id="FungiDB:ASPCADRAFT_211031"/>
<accession>A0A1R3RB11</accession>
<dbReference type="Proteomes" id="UP000188318">
    <property type="component" value="Unassembled WGS sequence"/>
</dbReference>